<feature type="repeat" description="TPR" evidence="7">
    <location>
        <begin position="360"/>
        <end position="393"/>
    </location>
</feature>
<dbReference type="Proteomes" id="UP000449547">
    <property type="component" value="Unassembled WGS sequence"/>
</dbReference>
<dbReference type="GO" id="GO:0005737">
    <property type="term" value="C:cytoplasm"/>
    <property type="evidence" value="ECO:0007669"/>
    <property type="project" value="TreeGrafter"/>
</dbReference>
<keyword evidence="5 7" id="KW-0802">TPR repeat</keyword>
<dbReference type="AlphaFoldDB" id="A0A642UVI5"/>
<dbReference type="Pfam" id="PF13181">
    <property type="entry name" value="TPR_8"/>
    <property type="match status" value="1"/>
</dbReference>
<comment type="caution">
    <text evidence="9">The sequence shown here is derived from an EMBL/GenBank/DDBJ whole genome shotgun (WGS) entry which is preliminary data.</text>
</comment>
<dbReference type="OrthoDB" id="10006270at2759"/>
<dbReference type="GO" id="GO:0045842">
    <property type="term" value="P:positive regulation of mitotic metaphase/anaphase transition"/>
    <property type="evidence" value="ECO:0007669"/>
    <property type="project" value="TreeGrafter"/>
</dbReference>
<keyword evidence="2" id="KW-0677">Repeat</keyword>
<sequence>MAPNKTPSQHNSTLFISPHIKKQPSNVFVTPPNPGPATQGLFDTPGSNQSSFFHSSDQPNEAPPPANPEPLTQAEKLRLWRHDALNQHQLKTAEFIGDKVLALTDDANDAFWLAQVYYNGGNYQRARELLASKPHYEKSVSCRYLAAQCLVKVEQWEEALDLIGETNPFHKDENYQVLNADGGIKLEASMCFLRGQIYAQQNNFDRAKECYKEALLVDVKCYEAFTELIDGNLMTPREEWEFVSQLNWHNADDNHELIRLLYTSRLSKYLNVGKFEEAEAILRDEYELGDNADLLLSRAEYLYVQCNFDECLTVCDKILAHDKFNFNVLPYYLNCLYEVGGKNKLFLVAHQLAEHHPTNPVTWLAIGIYYLSISKISEARKYFSKATMLDSNYGYAWIGFAHTFAAEGEHEQAISAYAYAAKLFPGIHLPNLFLGMQHLQMNTLNLAEEYLMASYHICNSDPLLLNELGVINYHRNNFIKAEIFLQEALQAAKHLNSDSKTWVSIHTNLGHVYRRAKQPYKALECFQQVLKLSSKNDANILSAMGLIYMKLENWSKAIDILHDALAIQQGDPIAQDLLKKALECHKKFDFFKDADKVFELSLPSLANRGVPAVDDDIDEVAAKLKAGNDSDDENMDIE</sequence>
<feature type="repeat" description="TPR" evidence="7">
    <location>
        <begin position="538"/>
        <end position="571"/>
    </location>
</feature>
<evidence type="ECO:0000313" key="10">
    <source>
        <dbReference type="Proteomes" id="UP000449547"/>
    </source>
</evidence>
<dbReference type="PANTHER" id="PTHR12558">
    <property type="entry name" value="CELL DIVISION CYCLE 16,23,27"/>
    <property type="match status" value="1"/>
</dbReference>
<dbReference type="SMART" id="SM00028">
    <property type="entry name" value="TPR"/>
    <property type="match status" value="7"/>
</dbReference>
<feature type="repeat" description="TPR" evidence="7">
    <location>
        <begin position="503"/>
        <end position="536"/>
    </location>
</feature>
<dbReference type="GeneID" id="54779772"/>
<dbReference type="Gene3D" id="1.25.40.10">
    <property type="entry name" value="Tetratricopeptide repeat domain"/>
    <property type="match status" value="1"/>
</dbReference>
<accession>A0A642UVI5</accession>
<dbReference type="PANTHER" id="PTHR12558:SF9">
    <property type="entry name" value="CELL DIVISION CYCLE PROTEIN 16 HOMOLOG"/>
    <property type="match status" value="1"/>
</dbReference>
<dbReference type="SUPFAM" id="SSF48452">
    <property type="entry name" value="TPR-like"/>
    <property type="match status" value="2"/>
</dbReference>
<keyword evidence="3" id="KW-0498">Mitosis</keyword>
<evidence type="ECO:0000256" key="7">
    <source>
        <dbReference type="PROSITE-ProRule" id="PRU00339"/>
    </source>
</evidence>
<reference evidence="9 10" key="1">
    <citation type="submission" date="2019-07" db="EMBL/GenBank/DDBJ databases">
        <title>Genome assembly of two rare yeast pathogens: Diutina rugosa and Trichomonascus ciferrii.</title>
        <authorList>
            <person name="Mixao V."/>
            <person name="Saus E."/>
            <person name="Hansen A."/>
            <person name="Lass-Flor C."/>
            <person name="Gabaldon T."/>
        </authorList>
    </citation>
    <scope>NUCLEOTIDE SEQUENCE [LARGE SCALE GENOMIC DNA]</scope>
    <source>
        <strain evidence="9 10">CBS 613</strain>
    </source>
</reference>
<evidence type="ECO:0000256" key="8">
    <source>
        <dbReference type="SAM" id="MobiDB-lite"/>
    </source>
</evidence>
<keyword evidence="4" id="KW-0833">Ubl conjugation pathway</keyword>
<evidence type="ECO:0000256" key="2">
    <source>
        <dbReference type="ARBA" id="ARBA00022737"/>
    </source>
</evidence>
<dbReference type="GO" id="GO:0031145">
    <property type="term" value="P:anaphase-promoting complex-dependent catabolic process"/>
    <property type="evidence" value="ECO:0007669"/>
    <property type="project" value="TreeGrafter"/>
</dbReference>
<name>A0A642UVI5_DIURU</name>
<keyword evidence="6" id="KW-0131">Cell cycle</keyword>
<dbReference type="Pfam" id="PF13176">
    <property type="entry name" value="TPR_7"/>
    <property type="match status" value="1"/>
</dbReference>
<dbReference type="EMBL" id="SWFT01000035">
    <property type="protein sequence ID" value="KAA8906381.1"/>
    <property type="molecule type" value="Genomic_DNA"/>
</dbReference>
<dbReference type="GO" id="GO:0005680">
    <property type="term" value="C:anaphase-promoting complex"/>
    <property type="evidence" value="ECO:0007669"/>
    <property type="project" value="TreeGrafter"/>
</dbReference>
<keyword evidence="1" id="KW-0132">Cell division</keyword>
<dbReference type="PROSITE" id="PS50005">
    <property type="entry name" value="TPR"/>
    <property type="match status" value="4"/>
</dbReference>
<dbReference type="InterPro" id="IPR019734">
    <property type="entry name" value="TPR_rpt"/>
</dbReference>
<protein>
    <submittedName>
        <fullName evidence="9">Uncharacterized protein</fullName>
    </submittedName>
</protein>
<keyword evidence="10" id="KW-1185">Reference proteome</keyword>
<evidence type="ECO:0000256" key="6">
    <source>
        <dbReference type="ARBA" id="ARBA00023306"/>
    </source>
</evidence>
<gene>
    <name evidence="9" type="ORF">DIURU_001119</name>
</gene>
<proteinExistence type="predicted"/>
<dbReference type="OMA" id="DPFHNNA"/>
<evidence type="ECO:0000256" key="1">
    <source>
        <dbReference type="ARBA" id="ARBA00022618"/>
    </source>
</evidence>
<organism evidence="9 10">
    <name type="scientific">Diutina rugosa</name>
    <name type="common">Yeast</name>
    <name type="synonym">Candida rugosa</name>
    <dbReference type="NCBI Taxonomy" id="5481"/>
    <lineage>
        <taxon>Eukaryota</taxon>
        <taxon>Fungi</taxon>
        <taxon>Dikarya</taxon>
        <taxon>Ascomycota</taxon>
        <taxon>Saccharomycotina</taxon>
        <taxon>Pichiomycetes</taxon>
        <taxon>Debaryomycetaceae</taxon>
        <taxon>Diutina</taxon>
    </lineage>
</organism>
<dbReference type="GO" id="GO:0051301">
    <property type="term" value="P:cell division"/>
    <property type="evidence" value="ECO:0007669"/>
    <property type="project" value="UniProtKB-KW"/>
</dbReference>
<feature type="compositionally biased region" description="Polar residues" evidence="8">
    <location>
        <begin position="45"/>
        <end position="58"/>
    </location>
</feature>
<feature type="region of interest" description="Disordered" evidence="8">
    <location>
        <begin position="1"/>
        <end position="70"/>
    </location>
</feature>
<dbReference type="Pfam" id="PF13424">
    <property type="entry name" value="TPR_12"/>
    <property type="match status" value="1"/>
</dbReference>
<evidence type="ECO:0000256" key="4">
    <source>
        <dbReference type="ARBA" id="ARBA00022786"/>
    </source>
</evidence>
<evidence type="ECO:0000256" key="3">
    <source>
        <dbReference type="ARBA" id="ARBA00022776"/>
    </source>
</evidence>
<feature type="compositionally biased region" description="Polar residues" evidence="8">
    <location>
        <begin position="1"/>
        <end position="15"/>
    </location>
</feature>
<dbReference type="GO" id="GO:0016567">
    <property type="term" value="P:protein ubiquitination"/>
    <property type="evidence" value="ECO:0007669"/>
    <property type="project" value="TreeGrafter"/>
</dbReference>
<dbReference type="VEuPathDB" id="FungiDB:DIURU_001119"/>
<evidence type="ECO:0000313" key="9">
    <source>
        <dbReference type="EMBL" id="KAA8906381.1"/>
    </source>
</evidence>
<dbReference type="RefSeq" id="XP_034014142.1">
    <property type="nucleotide sequence ID" value="XM_034153628.1"/>
</dbReference>
<dbReference type="InterPro" id="IPR011990">
    <property type="entry name" value="TPR-like_helical_dom_sf"/>
</dbReference>
<feature type="repeat" description="TPR" evidence="7">
    <location>
        <begin position="188"/>
        <end position="221"/>
    </location>
</feature>
<dbReference type="Pfam" id="PF12895">
    <property type="entry name" value="ANAPC3"/>
    <property type="match status" value="1"/>
</dbReference>
<evidence type="ECO:0000256" key="5">
    <source>
        <dbReference type="ARBA" id="ARBA00022803"/>
    </source>
</evidence>